<feature type="transmembrane region" description="Helical" evidence="10">
    <location>
        <begin position="98"/>
        <end position="119"/>
    </location>
</feature>
<evidence type="ECO:0000256" key="5">
    <source>
        <dbReference type="ARBA" id="ARBA00022692"/>
    </source>
</evidence>
<evidence type="ECO:0000313" key="12">
    <source>
        <dbReference type="Proteomes" id="UP000241899"/>
    </source>
</evidence>
<evidence type="ECO:0000256" key="9">
    <source>
        <dbReference type="ARBA" id="ARBA00023136"/>
    </source>
</evidence>
<dbReference type="Pfam" id="PF01127">
    <property type="entry name" value="Sdh_cyt"/>
    <property type="match status" value="1"/>
</dbReference>
<comment type="subcellular location">
    <subcellularLocation>
        <location evidence="3">Membrane</location>
    </subcellularLocation>
</comment>
<keyword evidence="4" id="KW-0349">Heme</keyword>
<feature type="transmembrane region" description="Helical" evidence="10">
    <location>
        <begin position="56"/>
        <end position="77"/>
    </location>
</feature>
<dbReference type="GO" id="GO:0046872">
    <property type="term" value="F:metal ion binding"/>
    <property type="evidence" value="ECO:0007669"/>
    <property type="project" value="UniProtKB-KW"/>
</dbReference>
<evidence type="ECO:0000256" key="3">
    <source>
        <dbReference type="ARBA" id="ARBA00004370"/>
    </source>
</evidence>
<dbReference type="GO" id="GO:0016020">
    <property type="term" value="C:membrane"/>
    <property type="evidence" value="ECO:0007669"/>
    <property type="project" value="UniProtKB-SubCell"/>
</dbReference>
<comment type="caution">
    <text evidence="11">The sequence shown here is derived from an EMBL/GenBank/DDBJ whole genome shotgun (WGS) entry which is preliminary data.</text>
</comment>
<keyword evidence="6" id="KW-0479">Metal-binding</keyword>
<comment type="function">
    <text evidence="2">Membrane-anchoring subunit of succinate dehydrogenase (SDH).</text>
</comment>
<evidence type="ECO:0000256" key="8">
    <source>
        <dbReference type="ARBA" id="ARBA00023004"/>
    </source>
</evidence>
<dbReference type="CDD" id="cd03495">
    <property type="entry name" value="SQR_TypeC_SdhD_like"/>
    <property type="match status" value="1"/>
</dbReference>
<organism evidence="11 12">
    <name type="scientific">Phaeovulum veldkampii DSM 11550</name>
    <dbReference type="NCBI Taxonomy" id="1185920"/>
    <lineage>
        <taxon>Bacteria</taxon>
        <taxon>Pseudomonadati</taxon>
        <taxon>Pseudomonadota</taxon>
        <taxon>Alphaproteobacteria</taxon>
        <taxon>Rhodobacterales</taxon>
        <taxon>Paracoccaceae</taxon>
        <taxon>Phaeovulum</taxon>
    </lineage>
</organism>
<keyword evidence="9 10" id="KW-0472">Membrane</keyword>
<evidence type="ECO:0000313" key="11">
    <source>
        <dbReference type="EMBL" id="PTE17191.1"/>
    </source>
</evidence>
<name>A0A2T4JH16_9RHOB</name>
<protein>
    <submittedName>
        <fullName evidence="11">Succinate dehydrogenase</fullName>
    </submittedName>
</protein>
<proteinExistence type="predicted"/>
<evidence type="ECO:0000256" key="10">
    <source>
        <dbReference type="SAM" id="Phobius"/>
    </source>
</evidence>
<accession>A0A2T4JH16</accession>
<dbReference type="EMBL" id="PZKF01000022">
    <property type="protein sequence ID" value="PTE17191.1"/>
    <property type="molecule type" value="Genomic_DNA"/>
</dbReference>
<sequence length="123" mass="13534">MHYLTDRKRAEGRGAAHKGTEHQWFMTVSSVALVFLIPAFVYIFGTALGRPHDEVLATFARPVPAVVTALTLVAGMMHFHRGAKMMIQDYSHGLTRKALIMAAVFVSYTVMAAGLYALVRIAL</sequence>
<dbReference type="InterPro" id="IPR034804">
    <property type="entry name" value="SQR/QFR_C/D"/>
</dbReference>
<dbReference type="OrthoDB" id="9809280at2"/>
<evidence type="ECO:0000256" key="7">
    <source>
        <dbReference type="ARBA" id="ARBA00022989"/>
    </source>
</evidence>
<dbReference type="SUPFAM" id="SSF81343">
    <property type="entry name" value="Fumarate reductase respiratory complex transmembrane subunits"/>
    <property type="match status" value="1"/>
</dbReference>
<dbReference type="InterPro" id="IPR000701">
    <property type="entry name" value="SuccDH_FuR_B_TM-su"/>
</dbReference>
<keyword evidence="5 10" id="KW-0812">Transmembrane</keyword>
<dbReference type="AlphaFoldDB" id="A0A2T4JH16"/>
<keyword evidence="7 10" id="KW-1133">Transmembrane helix</keyword>
<evidence type="ECO:0000256" key="4">
    <source>
        <dbReference type="ARBA" id="ARBA00022617"/>
    </source>
</evidence>
<dbReference type="Gene3D" id="1.20.1300.10">
    <property type="entry name" value="Fumarate reductase/succinate dehydrogenase, transmembrane subunit"/>
    <property type="match status" value="1"/>
</dbReference>
<dbReference type="Proteomes" id="UP000241899">
    <property type="component" value="Unassembled WGS sequence"/>
</dbReference>
<comment type="cofactor">
    <cofactor evidence="1">
        <name>heme</name>
        <dbReference type="ChEBI" id="CHEBI:30413"/>
    </cofactor>
</comment>
<feature type="transmembrane region" description="Helical" evidence="10">
    <location>
        <begin position="24"/>
        <end position="44"/>
    </location>
</feature>
<evidence type="ECO:0000256" key="1">
    <source>
        <dbReference type="ARBA" id="ARBA00001971"/>
    </source>
</evidence>
<keyword evidence="12" id="KW-1185">Reference proteome</keyword>
<dbReference type="RefSeq" id="WP_107325297.1">
    <property type="nucleotide sequence ID" value="NZ_NHSP01000020.1"/>
</dbReference>
<gene>
    <name evidence="11" type="ORF">C5F46_10450</name>
</gene>
<keyword evidence="8" id="KW-0408">Iron</keyword>
<evidence type="ECO:0000256" key="2">
    <source>
        <dbReference type="ARBA" id="ARBA00004050"/>
    </source>
</evidence>
<evidence type="ECO:0000256" key="6">
    <source>
        <dbReference type="ARBA" id="ARBA00022723"/>
    </source>
</evidence>
<reference evidence="11 12" key="1">
    <citation type="submission" date="2018-03" db="EMBL/GenBank/DDBJ databases">
        <title>Rhodobacter veldkampii.</title>
        <authorList>
            <person name="Meyer T.E."/>
            <person name="Miller S."/>
            <person name="Lodha T."/>
            <person name="Gandham S."/>
            <person name="Chintalapati S."/>
            <person name="Chintalapati V.R."/>
        </authorList>
    </citation>
    <scope>NUCLEOTIDE SEQUENCE [LARGE SCALE GENOMIC DNA]</scope>
    <source>
        <strain evidence="11 12">DSM 11550</strain>
    </source>
</reference>